<dbReference type="InterPro" id="IPR013078">
    <property type="entry name" value="His_Pase_superF_clade-1"/>
</dbReference>
<gene>
    <name evidence="3" type="ORF">ACFOUO_09190</name>
</gene>
<dbReference type="SMART" id="SM00855">
    <property type="entry name" value="PGAM"/>
    <property type="match status" value="1"/>
</dbReference>
<dbReference type="Proteomes" id="UP001595843">
    <property type="component" value="Unassembled WGS sequence"/>
</dbReference>
<dbReference type="InterPro" id="IPR029033">
    <property type="entry name" value="His_PPase_superfam"/>
</dbReference>
<evidence type="ECO:0000256" key="1">
    <source>
        <dbReference type="ARBA" id="ARBA00023152"/>
    </source>
</evidence>
<dbReference type="CDD" id="cd07067">
    <property type="entry name" value="HP_PGM_like"/>
    <property type="match status" value="1"/>
</dbReference>
<evidence type="ECO:0000313" key="3">
    <source>
        <dbReference type="EMBL" id="MFC4076987.1"/>
    </source>
</evidence>
<accession>A0ABV8JGH9</accession>
<dbReference type="Pfam" id="PF00300">
    <property type="entry name" value="His_Phos_1"/>
    <property type="match status" value="1"/>
</dbReference>
<dbReference type="EMBL" id="JBHSAP010000009">
    <property type="protein sequence ID" value="MFC4076987.1"/>
    <property type="molecule type" value="Genomic_DNA"/>
</dbReference>
<protein>
    <submittedName>
        <fullName evidence="3">Histidine phosphatase family protein</fullName>
        <ecNumber evidence="3">3.1.3.-</ecNumber>
    </submittedName>
</protein>
<dbReference type="PROSITE" id="PS00175">
    <property type="entry name" value="PG_MUTASE"/>
    <property type="match status" value="1"/>
</dbReference>
<dbReference type="InterPro" id="IPR001345">
    <property type="entry name" value="PG/BPGM_mutase_AS"/>
</dbReference>
<dbReference type="SUPFAM" id="SSF53254">
    <property type="entry name" value="Phosphoglycerate mutase-like"/>
    <property type="match status" value="1"/>
</dbReference>
<name>A0ABV8JGH9_9BACL</name>
<dbReference type="EC" id="3.1.3.-" evidence="3"/>
<dbReference type="GO" id="GO:0016787">
    <property type="term" value="F:hydrolase activity"/>
    <property type="evidence" value="ECO:0007669"/>
    <property type="project" value="UniProtKB-KW"/>
</dbReference>
<dbReference type="PANTHER" id="PTHR48100">
    <property type="entry name" value="BROAD-SPECIFICITY PHOSPHATASE YOR283W-RELATED"/>
    <property type="match status" value="1"/>
</dbReference>
<dbReference type="PANTHER" id="PTHR48100:SF1">
    <property type="entry name" value="HISTIDINE PHOSPHATASE FAMILY PROTEIN-RELATED"/>
    <property type="match status" value="1"/>
</dbReference>
<comment type="caution">
    <text evidence="3">The sequence shown here is derived from an EMBL/GenBank/DDBJ whole genome shotgun (WGS) entry which is preliminary data.</text>
</comment>
<keyword evidence="4" id="KW-1185">Reference proteome</keyword>
<reference evidence="4" key="1">
    <citation type="journal article" date="2019" name="Int. J. Syst. Evol. Microbiol.">
        <title>The Global Catalogue of Microorganisms (GCM) 10K type strain sequencing project: providing services to taxonomists for standard genome sequencing and annotation.</title>
        <authorList>
            <consortium name="The Broad Institute Genomics Platform"/>
            <consortium name="The Broad Institute Genome Sequencing Center for Infectious Disease"/>
            <person name="Wu L."/>
            <person name="Ma J."/>
        </authorList>
    </citation>
    <scope>NUCLEOTIDE SEQUENCE [LARGE SCALE GENOMIC DNA]</scope>
    <source>
        <strain evidence="4">IBRC-M 10813</strain>
    </source>
</reference>
<proteinExistence type="predicted"/>
<dbReference type="InterPro" id="IPR050275">
    <property type="entry name" value="PGM_Phosphatase"/>
</dbReference>
<sequence>METHIYLIRHGETAWNKEKRVQGHKDMPLSSAGEEQARRLGQRFSKQEISAVYSSDLTRAVQTAEYVAGDRTLIVGRMVEFRERYMGDWEGLLIAEVKKRHPGEWEEVWHRGGKYGVESTEEVKDRMIAKLQRLIVRHPGERIVVVSHGGAINGVLEEVSEGVHGPGRTRIRNTAVSHLVFQPKHGWHVKQVNCAAHLEAPPAEPHPSEPL</sequence>
<keyword evidence="3" id="KW-0378">Hydrolase</keyword>
<keyword evidence="2" id="KW-0413">Isomerase</keyword>
<organism evidence="3 4">
    <name type="scientific">Salinithrix halophila</name>
    <dbReference type="NCBI Taxonomy" id="1485204"/>
    <lineage>
        <taxon>Bacteria</taxon>
        <taxon>Bacillati</taxon>
        <taxon>Bacillota</taxon>
        <taxon>Bacilli</taxon>
        <taxon>Bacillales</taxon>
        <taxon>Thermoactinomycetaceae</taxon>
        <taxon>Salinithrix</taxon>
    </lineage>
</organism>
<evidence type="ECO:0000313" key="4">
    <source>
        <dbReference type="Proteomes" id="UP001595843"/>
    </source>
</evidence>
<dbReference type="RefSeq" id="WP_380704412.1">
    <property type="nucleotide sequence ID" value="NZ_JBHSAP010000009.1"/>
</dbReference>
<dbReference type="Gene3D" id="3.40.50.1240">
    <property type="entry name" value="Phosphoglycerate mutase-like"/>
    <property type="match status" value="1"/>
</dbReference>
<keyword evidence="1" id="KW-0324">Glycolysis</keyword>
<evidence type="ECO:0000256" key="2">
    <source>
        <dbReference type="ARBA" id="ARBA00023235"/>
    </source>
</evidence>